<gene>
    <name evidence="5" type="ORF">V1264_018397</name>
</gene>
<feature type="domain" description="Alpha-type protein kinase" evidence="4">
    <location>
        <begin position="164"/>
        <end position="222"/>
    </location>
</feature>
<organism evidence="5 6">
    <name type="scientific">Littorina saxatilis</name>
    <dbReference type="NCBI Taxonomy" id="31220"/>
    <lineage>
        <taxon>Eukaryota</taxon>
        <taxon>Metazoa</taxon>
        <taxon>Spiralia</taxon>
        <taxon>Lophotrochozoa</taxon>
        <taxon>Mollusca</taxon>
        <taxon>Gastropoda</taxon>
        <taxon>Caenogastropoda</taxon>
        <taxon>Littorinimorpha</taxon>
        <taxon>Littorinoidea</taxon>
        <taxon>Littorinidae</taxon>
        <taxon>Littorina</taxon>
    </lineage>
</organism>
<accession>A0AAN9BCP7</accession>
<reference evidence="5 6" key="1">
    <citation type="submission" date="2024-02" db="EMBL/GenBank/DDBJ databases">
        <title>Chromosome-scale genome assembly of the rough periwinkle Littorina saxatilis.</title>
        <authorList>
            <person name="De Jode A."/>
            <person name="Faria R."/>
            <person name="Formenti G."/>
            <person name="Sims Y."/>
            <person name="Smith T.P."/>
            <person name="Tracey A."/>
            <person name="Wood J.M.D."/>
            <person name="Zagrodzka Z.B."/>
            <person name="Johannesson K."/>
            <person name="Butlin R.K."/>
            <person name="Leder E.H."/>
        </authorList>
    </citation>
    <scope>NUCLEOTIDE SEQUENCE [LARGE SCALE GENOMIC DNA]</scope>
    <source>
        <strain evidence="5">Snail1</strain>
        <tissue evidence="5">Muscle</tissue>
    </source>
</reference>
<dbReference type="Pfam" id="PF02816">
    <property type="entry name" value="Alpha_kinase"/>
    <property type="match status" value="1"/>
</dbReference>
<evidence type="ECO:0000256" key="3">
    <source>
        <dbReference type="ARBA" id="ARBA00022777"/>
    </source>
</evidence>
<evidence type="ECO:0000256" key="1">
    <source>
        <dbReference type="ARBA" id="ARBA00022527"/>
    </source>
</evidence>
<comment type="caution">
    <text evidence="5">The sequence shown here is derived from an EMBL/GenBank/DDBJ whole genome shotgun (WGS) entry which is preliminary data.</text>
</comment>
<keyword evidence="2" id="KW-0808">Transferase</keyword>
<evidence type="ECO:0000259" key="4">
    <source>
        <dbReference type="Pfam" id="PF02816"/>
    </source>
</evidence>
<proteinExistence type="predicted"/>
<protein>
    <recommendedName>
        <fullName evidence="4">Alpha-type protein kinase domain-containing protein</fullName>
    </recommendedName>
</protein>
<dbReference type="EMBL" id="JBAMIC010000008">
    <property type="protein sequence ID" value="KAK7103515.1"/>
    <property type="molecule type" value="Genomic_DNA"/>
</dbReference>
<dbReference type="AlphaFoldDB" id="A0AAN9BCP7"/>
<keyword evidence="1" id="KW-0723">Serine/threonine-protein kinase</keyword>
<name>A0AAN9BCP7_9CAEN</name>
<dbReference type="InterPro" id="IPR004166">
    <property type="entry name" value="a-kinase_dom"/>
</dbReference>
<dbReference type="GO" id="GO:0004674">
    <property type="term" value="F:protein serine/threonine kinase activity"/>
    <property type="evidence" value="ECO:0007669"/>
    <property type="project" value="UniProtKB-KW"/>
</dbReference>
<evidence type="ECO:0000256" key="2">
    <source>
        <dbReference type="ARBA" id="ARBA00022679"/>
    </source>
</evidence>
<evidence type="ECO:0000313" key="6">
    <source>
        <dbReference type="Proteomes" id="UP001374579"/>
    </source>
</evidence>
<keyword evidence="6" id="KW-1185">Reference proteome</keyword>
<dbReference type="Proteomes" id="UP001374579">
    <property type="component" value="Unassembled WGS sequence"/>
</dbReference>
<evidence type="ECO:0000313" key="5">
    <source>
        <dbReference type="EMBL" id="KAK7103515.1"/>
    </source>
</evidence>
<keyword evidence="3" id="KW-0418">Kinase</keyword>
<sequence length="327" mass="35621">MVSYSHTLSVKQGEHSVYRGCSFKSSPLTSGQHWGVHEGKIMDSLGIRVPAVVKISTNLDSPSAQVAAEMDMFSFARSVLERCPPETAKQCVNFVTTFHSEIDKVGKLCKWKKKNYGNKHNLREGAKVVVQQIPDGKIECLLNLGKTNQVLPVDGHSGASLLKLVHESYAFSRGQCVIAGVKGVKARDNTGQVTYNVTSLTIHSREKKYGEKDEGVEGIELYKSGLGLSHNLQPTAPPPELSDTNTGFPRISLSPPKFKISPVLESELPSKGSLSRNSSSQFLDVLGTSYDMCKELLGKVPQLRKVLSENSLAKLLGLPPSYSFTCA</sequence>
<dbReference type="GO" id="GO:0005524">
    <property type="term" value="F:ATP binding"/>
    <property type="evidence" value="ECO:0007669"/>
    <property type="project" value="InterPro"/>
</dbReference>